<dbReference type="InterPro" id="IPR034457">
    <property type="entry name" value="Organic_radical-activating"/>
</dbReference>
<accession>A0ABX7L7R6</accession>
<evidence type="ECO:0000256" key="6">
    <source>
        <dbReference type="ARBA" id="ARBA00023014"/>
    </source>
</evidence>
<dbReference type="Gene3D" id="3.20.20.70">
    <property type="entry name" value="Aldolase class I"/>
    <property type="match status" value="1"/>
</dbReference>
<keyword evidence="3" id="KW-0949">S-adenosyl-L-methionine</keyword>
<keyword evidence="4" id="KW-0479">Metal-binding</keyword>
<dbReference type="InterPro" id="IPR013785">
    <property type="entry name" value="Aldolase_TIM"/>
</dbReference>
<reference evidence="8 9" key="1">
    <citation type="submission" date="2021-02" db="EMBL/GenBank/DDBJ databases">
        <title>Paenibacillus tianjinensis sp. nov.</title>
        <authorList>
            <person name="Liu H."/>
        </authorList>
    </citation>
    <scope>NUCLEOTIDE SEQUENCE [LARGE SCALE GENOMIC DNA]</scope>
    <source>
        <strain evidence="8 9">TB2019</strain>
    </source>
</reference>
<dbReference type="SFLD" id="SFLDG01066">
    <property type="entry name" value="organic_radical-activating_enz"/>
    <property type="match status" value="1"/>
</dbReference>
<evidence type="ECO:0000256" key="7">
    <source>
        <dbReference type="PIRNR" id="PIRNR000368"/>
    </source>
</evidence>
<dbReference type="NCBIfam" id="TIGR02491">
    <property type="entry name" value="NrdG"/>
    <property type="match status" value="1"/>
</dbReference>
<keyword evidence="5" id="KW-0408">Iron</keyword>
<keyword evidence="7" id="KW-0560">Oxidoreductase</keyword>
<dbReference type="SFLD" id="SFLDS00029">
    <property type="entry name" value="Radical_SAM"/>
    <property type="match status" value="1"/>
</dbReference>
<dbReference type="Proteomes" id="UP000663452">
    <property type="component" value="Chromosome"/>
</dbReference>
<dbReference type="EMBL" id="CP070969">
    <property type="protein sequence ID" value="QSF43376.1"/>
    <property type="molecule type" value="Genomic_DNA"/>
</dbReference>
<dbReference type="PANTHER" id="PTHR30352">
    <property type="entry name" value="PYRUVATE FORMATE-LYASE-ACTIVATING ENZYME"/>
    <property type="match status" value="1"/>
</dbReference>
<dbReference type="PIRSF" id="PIRSF000368">
    <property type="entry name" value="NrdG"/>
    <property type="match status" value="1"/>
</dbReference>
<name>A0ABX7L7R6_9BACL</name>
<dbReference type="PANTHER" id="PTHR30352:SF2">
    <property type="entry name" value="ANAEROBIC RIBONUCLEOSIDE-TRIPHOSPHATE REDUCTASE-ACTIVATING PROTEIN"/>
    <property type="match status" value="1"/>
</dbReference>
<proteinExistence type="inferred from homology"/>
<comment type="cofactor">
    <cofactor evidence="1">
        <name>[4Fe-4S] cluster</name>
        <dbReference type="ChEBI" id="CHEBI:49883"/>
    </cofactor>
</comment>
<evidence type="ECO:0000256" key="3">
    <source>
        <dbReference type="ARBA" id="ARBA00022691"/>
    </source>
</evidence>
<dbReference type="SFLD" id="SFLDG01063">
    <property type="entry name" value="activating_enzymes__group_1"/>
    <property type="match status" value="1"/>
</dbReference>
<dbReference type="InterPro" id="IPR007197">
    <property type="entry name" value="rSAM"/>
</dbReference>
<dbReference type="EC" id="1.97.1.-" evidence="7"/>
<evidence type="ECO:0000313" key="9">
    <source>
        <dbReference type="Proteomes" id="UP000663452"/>
    </source>
</evidence>
<evidence type="ECO:0000256" key="5">
    <source>
        <dbReference type="ARBA" id="ARBA00023004"/>
    </source>
</evidence>
<keyword evidence="2" id="KW-0004">4Fe-4S</keyword>
<gene>
    <name evidence="8" type="primary">nrdG</name>
    <name evidence="8" type="ORF">JRJ22_19105</name>
</gene>
<dbReference type="InterPro" id="IPR012837">
    <property type="entry name" value="NrdG"/>
</dbReference>
<keyword evidence="6" id="KW-0411">Iron-sulfur</keyword>
<evidence type="ECO:0000256" key="1">
    <source>
        <dbReference type="ARBA" id="ARBA00001966"/>
    </source>
</evidence>
<keyword evidence="9" id="KW-1185">Reference proteome</keyword>
<organism evidence="8 9">
    <name type="scientific">Paenibacillus tianjinensis</name>
    <dbReference type="NCBI Taxonomy" id="2810347"/>
    <lineage>
        <taxon>Bacteria</taxon>
        <taxon>Bacillati</taxon>
        <taxon>Bacillota</taxon>
        <taxon>Bacilli</taxon>
        <taxon>Bacillales</taxon>
        <taxon>Paenibacillaceae</taxon>
        <taxon>Paenibacillus</taxon>
    </lineage>
</organism>
<evidence type="ECO:0000256" key="2">
    <source>
        <dbReference type="ARBA" id="ARBA00022485"/>
    </source>
</evidence>
<evidence type="ECO:0000313" key="8">
    <source>
        <dbReference type="EMBL" id="QSF43376.1"/>
    </source>
</evidence>
<protein>
    <recommendedName>
        <fullName evidence="7">Anaerobic ribonucleoside-triphosphate reductase-activating protein</fullName>
        <ecNumber evidence="7">1.97.1.-</ecNumber>
    </recommendedName>
</protein>
<sequence>MNIADYKRFDVINGPGMRHSIFVSGCSHHSCEGCFNAVSWNFNYGKPYSKDFEDSVIRDLNIDHVKISGLSILGGEPFDNAEGLLYLVHRVKKECTNNNIWIWSGYTFEEICEDEKMKKLLTYCDVLVDGRFIIGQRDLRLKWKGSRNQRIINIQESLKQNKVVLYES</sequence>
<dbReference type="Pfam" id="PF13353">
    <property type="entry name" value="Fer4_12"/>
    <property type="match status" value="1"/>
</dbReference>
<evidence type="ECO:0000256" key="4">
    <source>
        <dbReference type="ARBA" id="ARBA00022723"/>
    </source>
</evidence>
<dbReference type="RefSeq" id="WP_206101009.1">
    <property type="nucleotide sequence ID" value="NZ_CP070969.1"/>
</dbReference>
<comment type="function">
    <text evidence="7">Activation of anaerobic ribonucleoside-triphosphate reductase under anaerobic conditions by generation of an organic free radical, using S-adenosylmethionine and reduced flavodoxin as cosubstrates to produce 5'-deoxy-adenosine.</text>
</comment>
<dbReference type="SFLD" id="SFLDF00299">
    <property type="entry name" value="anaerobic_ribonucleoside-triph"/>
    <property type="match status" value="1"/>
</dbReference>
<comment type="similarity">
    <text evidence="7">Belongs to the organic radical-activating enzymes family.</text>
</comment>